<reference evidence="1" key="1">
    <citation type="submission" date="2023-03" db="EMBL/GenBank/DDBJ databases">
        <title>Massive genome expansion in bonnet fungi (Mycena s.s.) driven by repeated elements and novel gene families across ecological guilds.</title>
        <authorList>
            <consortium name="Lawrence Berkeley National Laboratory"/>
            <person name="Harder C.B."/>
            <person name="Miyauchi S."/>
            <person name="Viragh M."/>
            <person name="Kuo A."/>
            <person name="Thoen E."/>
            <person name="Andreopoulos B."/>
            <person name="Lu D."/>
            <person name="Skrede I."/>
            <person name="Drula E."/>
            <person name="Henrissat B."/>
            <person name="Morin E."/>
            <person name="Kohler A."/>
            <person name="Barry K."/>
            <person name="LaButti K."/>
            <person name="Morin E."/>
            <person name="Salamov A."/>
            <person name="Lipzen A."/>
            <person name="Mereny Z."/>
            <person name="Hegedus B."/>
            <person name="Baldrian P."/>
            <person name="Stursova M."/>
            <person name="Weitz H."/>
            <person name="Taylor A."/>
            <person name="Grigoriev I.V."/>
            <person name="Nagy L.G."/>
            <person name="Martin F."/>
            <person name="Kauserud H."/>
        </authorList>
    </citation>
    <scope>NUCLEOTIDE SEQUENCE</scope>
    <source>
        <strain evidence="1">9284</strain>
    </source>
</reference>
<dbReference type="SUPFAM" id="SSF52047">
    <property type="entry name" value="RNI-like"/>
    <property type="match status" value="1"/>
</dbReference>
<protein>
    <submittedName>
        <fullName evidence="1">Uncharacterized protein</fullName>
    </submittedName>
</protein>
<dbReference type="Gene3D" id="3.80.10.10">
    <property type="entry name" value="Ribonuclease Inhibitor"/>
    <property type="match status" value="1"/>
</dbReference>
<evidence type="ECO:0000313" key="2">
    <source>
        <dbReference type="Proteomes" id="UP001221142"/>
    </source>
</evidence>
<evidence type="ECO:0000313" key="1">
    <source>
        <dbReference type="EMBL" id="KAJ7611306.1"/>
    </source>
</evidence>
<sequence>MRDFPQELIEQVIDCCHTSDPSIPSPDIGTYGLVCTKWVPRSRFHLFSHVRVMAIHRLSTLLDFIANRPSILFYIRHLQVDMGALVIDQGLLERMHHLPNLTSIRLRVVSTWVLPSEPESLFPHLRAWSSHSPSISHLHLDRFILGVPGQFECRDSLILAMLSCVPSVTSLTVGRDIKIFKDATTPVVPLPLQLSELTVVGLDVSHALFSSFIAHPPSSMPHLTFLDLDPPCAVEASAQTYLKRAGHSLRSIRAISLQGWSENTIQLKRLLQHTSTNLTDFAFSCFQPQIPDILSCLPSADWNSITVYIQHSAGRIPWSAIDAELAHERFQHLRKFAVFDFHSHKFLTERTRSLLPAADARGILDLTV</sequence>
<name>A0AAD7B6A4_9AGAR</name>
<dbReference type="AlphaFoldDB" id="A0AAD7B6A4"/>
<accession>A0AAD7B6A4</accession>
<comment type="caution">
    <text evidence="1">The sequence shown here is derived from an EMBL/GenBank/DDBJ whole genome shotgun (WGS) entry which is preliminary data.</text>
</comment>
<keyword evidence="2" id="KW-1185">Reference proteome</keyword>
<gene>
    <name evidence="1" type="ORF">FB45DRAFT_941506</name>
</gene>
<dbReference type="EMBL" id="JARKIF010000033">
    <property type="protein sequence ID" value="KAJ7611306.1"/>
    <property type="molecule type" value="Genomic_DNA"/>
</dbReference>
<organism evidence="1 2">
    <name type="scientific">Roridomyces roridus</name>
    <dbReference type="NCBI Taxonomy" id="1738132"/>
    <lineage>
        <taxon>Eukaryota</taxon>
        <taxon>Fungi</taxon>
        <taxon>Dikarya</taxon>
        <taxon>Basidiomycota</taxon>
        <taxon>Agaricomycotina</taxon>
        <taxon>Agaricomycetes</taxon>
        <taxon>Agaricomycetidae</taxon>
        <taxon>Agaricales</taxon>
        <taxon>Marasmiineae</taxon>
        <taxon>Mycenaceae</taxon>
        <taxon>Roridomyces</taxon>
    </lineage>
</organism>
<dbReference type="InterPro" id="IPR032675">
    <property type="entry name" value="LRR_dom_sf"/>
</dbReference>
<proteinExistence type="predicted"/>
<dbReference type="Proteomes" id="UP001221142">
    <property type="component" value="Unassembled WGS sequence"/>
</dbReference>